<evidence type="ECO:0000313" key="1">
    <source>
        <dbReference type="EMBL" id="CAB4570346.1"/>
    </source>
</evidence>
<accession>A0A6J6E3E7</accession>
<sequence length="268" mass="29460">MLSSLVSKSKKHEVCRNFAFGSGLGETTAVSVFRLTHFDGPDLSVFIAYESDRRGEELARTALFVGALHLKENRIHRPRHLCRTLCRGLLPNGKHRGRRRVLPVRSAKAVSPGVPASQYHDVLAFSVNLTEHLVTGLNSVGWGEIVHRGIDATEVSSRDGEVARNGGACCRDDSVVTFGQLTPGDIDPDVHPGPKPGALLLHLCETHVQMVLLHLEIRNSVAQKPSDAIIALKDSDRVSHPRQLLCRRETRWSATDHSDRLAGESLGW</sequence>
<dbReference type="AlphaFoldDB" id="A0A6J6E3E7"/>
<dbReference type="EMBL" id="CAEZTM010000023">
    <property type="protein sequence ID" value="CAB4570346.1"/>
    <property type="molecule type" value="Genomic_DNA"/>
</dbReference>
<reference evidence="1" key="1">
    <citation type="submission" date="2020-05" db="EMBL/GenBank/DDBJ databases">
        <authorList>
            <person name="Chiriac C."/>
            <person name="Salcher M."/>
            <person name="Ghai R."/>
            <person name="Kavagutti S V."/>
        </authorList>
    </citation>
    <scope>NUCLEOTIDE SEQUENCE</scope>
</reference>
<organism evidence="1">
    <name type="scientific">freshwater metagenome</name>
    <dbReference type="NCBI Taxonomy" id="449393"/>
    <lineage>
        <taxon>unclassified sequences</taxon>
        <taxon>metagenomes</taxon>
        <taxon>ecological metagenomes</taxon>
    </lineage>
</organism>
<gene>
    <name evidence="1" type="ORF">UFOPK1684_00667</name>
</gene>
<proteinExistence type="predicted"/>
<name>A0A6J6E3E7_9ZZZZ</name>
<protein>
    <submittedName>
        <fullName evidence="1">Unannotated protein</fullName>
    </submittedName>
</protein>